<keyword evidence="5 7" id="KW-0949">S-adenosyl-L-methionine</keyword>
<keyword evidence="2 7" id="KW-0698">rRNA processing</keyword>
<evidence type="ECO:0000256" key="8">
    <source>
        <dbReference type="PROSITE-ProRule" id="PRU01026"/>
    </source>
</evidence>
<dbReference type="AlphaFoldDB" id="C5WCX0"/>
<comment type="subcellular location">
    <subcellularLocation>
        <location evidence="7">Cytoplasm</location>
    </subcellularLocation>
</comment>
<accession>C5WCX0</accession>
<dbReference type="InterPro" id="IPR029063">
    <property type="entry name" value="SAM-dependent_MTases_sf"/>
</dbReference>
<dbReference type="Gene3D" id="3.40.50.150">
    <property type="entry name" value="Vaccinia Virus protein VP39"/>
    <property type="match status" value="1"/>
</dbReference>
<keyword evidence="12" id="KW-1185">Reference proteome</keyword>
<feature type="domain" description="Ribosomal RNA adenine methylase transferase N-terminal" evidence="10">
    <location>
        <begin position="26"/>
        <end position="198"/>
    </location>
</feature>
<organism evidence="11 12">
    <name type="scientific">Candidatus Ishikawaella capsulata Mpkobe</name>
    <dbReference type="NCBI Taxonomy" id="476281"/>
    <lineage>
        <taxon>Bacteria</taxon>
        <taxon>Pseudomonadati</taxon>
        <taxon>Pseudomonadota</taxon>
        <taxon>Gammaproteobacteria</taxon>
        <taxon>Enterobacterales</taxon>
        <taxon>Enterobacteriaceae</taxon>
        <taxon>Candidatus Ishikawella</taxon>
    </lineage>
</organism>
<dbReference type="Proteomes" id="UP000061704">
    <property type="component" value="Chromosome"/>
</dbReference>
<dbReference type="GO" id="GO:0052908">
    <property type="term" value="F:16S rRNA (adenine(1518)-N(6)/adenine(1519)-N(6))-dimethyltransferase activity"/>
    <property type="evidence" value="ECO:0007669"/>
    <property type="project" value="UniProtKB-EC"/>
</dbReference>
<proteinExistence type="inferred from homology"/>
<keyword evidence="4 7" id="KW-0808">Transferase</keyword>
<dbReference type="PROSITE" id="PS51689">
    <property type="entry name" value="SAM_RNA_A_N6_MT"/>
    <property type="match status" value="1"/>
</dbReference>
<dbReference type="EC" id="2.1.1.182" evidence="7"/>
<dbReference type="InterPro" id="IPR020598">
    <property type="entry name" value="rRNA_Ade_methylase_Trfase_N"/>
</dbReference>
<dbReference type="STRING" id="476281.ICMP_322"/>
<evidence type="ECO:0000256" key="6">
    <source>
        <dbReference type="ARBA" id="ARBA00022884"/>
    </source>
</evidence>
<sequence length="282" mass="32769">MMHKQFYKNHHIRKRFGQHFLINVNIINRIISAINPQSNDYIIEIGPGLGALTEPIIKYLDNLTIIEIDRDLVRRLSDNNHINKKIIILEKDVMNVNFSKLIQKNKKMRIFGNLPYNISTKIIFYLFNYITFIKDMHFMLQKEVADRLVAKPGEKSYGKLTIMAQYYCQIIPLFTISSGSFFPSPNVDSVMVRLIPHQIIPYPAIDMCMLNFIVNEAFKKRRKILRNSLKNIFTAEVLELFGICPLSRAENISGEQYIKLANSISNQYSLVKKNIFPISIGH</sequence>
<dbReference type="SUPFAM" id="SSF53335">
    <property type="entry name" value="S-adenosyl-L-methionine-dependent methyltransferases"/>
    <property type="match status" value="1"/>
</dbReference>
<evidence type="ECO:0000256" key="4">
    <source>
        <dbReference type="ARBA" id="ARBA00022679"/>
    </source>
</evidence>
<dbReference type="HAMAP" id="MF_00607">
    <property type="entry name" value="16SrRNA_methyltr_A"/>
    <property type="match status" value="1"/>
</dbReference>
<dbReference type="EMBL" id="AP010872">
    <property type="protein sequence ID" value="BAH83176.1"/>
    <property type="molecule type" value="Genomic_DNA"/>
</dbReference>
<evidence type="ECO:0000313" key="11">
    <source>
        <dbReference type="EMBL" id="BAH83176.1"/>
    </source>
</evidence>
<dbReference type="Pfam" id="PF00398">
    <property type="entry name" value="RrnaAD"/>
    <property type="match status" value="1"/>
</dbReference>
<evidence type="ECO:0000256" key="7">
    <source>
        <dbReference type="HAMAP-Rule" id="MF_00607"/>
    </source>
</evidence>
<dbReference type="InterPro" id="IPR023165">
    <property type="entry name" value="rRNA_Ade_diMease-like_C"/>
</dbReference>
<dbReference type="KEGG" id="icp:ICMP_322"/>
<evidence type="ECO:0000313" key="12">
    <source>
        <dbReference type="Proteomes" id="UP000061704"/>
    </source>
</evidence>
<name>C5WCX0_9ENTR</name>
<dbReference type="NCBIfam" id="TIGR00755">
    <property type="entry name" value="ksgA"/>
    <property type="match status" value="1"/>
</dbReference>
<feature type="binding site" evidence="7 8">
    <location>
        <position position="46"/>
    </location>
    <ligand>
        <name>S-adenosyl-L-methionine</name>
        <dbReference type="ChEBI" id="CHEBI:59789"/>
    </ligand>
</feature>
<dbReference type="HOGENOM" id="CLU_041220_0_1_6"/>
<feature type="transmembrane region" description="Helical" evidence="9">
    <location>
        <begin position="114"/>
        <end position="133"/>
    </location>
</feature>
<comment type="function">
    <text evidence="7">Specifically dimethylates two adjacent adenosines (A1518 and A1519) in the loop of a conserved hairpin near the 3'-end of 16S rRNA in the 30S particle. May play a critical role in biogenesis of 30S subunits.</text>
</comment>
<gene>
    <name evidence="7" type="primary">rsmA</name>
    <name evidence="7 11" type="synonym">ksgA</name>
    <name evidence="11" type="ORF">ICMP_322</name>
</gene>
<dbReference type="GO" id="GO:0003723">
    <property type="term" value="F:RNA binding"/>
    <property type="evidence" value="ECO:0007669"/>
    <property type="project" value="UniProtKB-UniRule"/>
</dbReference>
<evidence type="ECO:0000259" key="10">
    <source>
        <dbReference type="SMART" id="SM00650"/>
    </source>
</evidence>
<dbReference type="InterPro" id="IPR001737">
    <property type="entry name" value="KsgA/Erm"/>
</dbReference>
<dbReference type="InterPro" id="IPR011530">
    <property type="entry name" value="rRNA_adenine_dimethylase"/>
</dbReference>
<keyword evidence="9" id="KW-0472">Membrane</keyword>
<dbReference type="Gene3D" id="1.10.8.100">
    <property type="entry name" value="Ribosomal RNA adenine dimethylase-like, domain 2"/>
    <property type="match status" value="1"/>
</dbReference>
<dbReference type="PANTHER" id="PTHR11727">
    <property type="entry name" value="DIMETHYLADENOSINE TRANSFERASE"/>
    <property type="match status" value="1"/>
</dbReference>
<feature type="binding site" evidence="7 8">
    <location>
        <position position="19"/>
    </location>
    <ligand>
        <name>S-adenosyl-L-methionine</name>
        <dbReference type="ChEBI" id="CHEBI:59789"/>
    </ligand>
</feature>
<comment type="similarity">
    <text evidence="7">Belongs to the class I-like SAM-binding methyltransferase superfamily. rRNA adenine N(6)-methyltransferase family. RsmA subfamily.</text>
</comment>
<evidence type="ECO:0000256" key="1">
    <source>
        <dbReference type="ARBA" id="ARBA00022490"/>
    </source>
</evidence>
<keyword evidence="6 7" id="KW-0694">RNA-binding</keyword>
<evidence type="ECO:0000256" key="2">
    <source>
        <dbReference type="ARBA" id="ARBA00022552"/>
    </source>
</evidence>
<reference evidence="11 12" key="1">
    <citation type="journal article" date="2011" name="Genome Biol. Evol.">
        <title>Reductive evolution of bacterial genome in insect gut environment.</title>
        <authorList>
            <person name="Nikoh N."/>
            <person name="Hosokawa T."/>
            <person name="Ohshima K."/>
            <person name="Hattori M."/>
            <person name="Fukatsu T."/>
        </authorList>
    </citation>
    <scope>NUCLEOTIDE SEQUENCE [LARGE SCALE GENOMIC DNA]</scope>
    <source>
        <strain evidence="11 12">Mpkobe</strain>
    </source>
</reference>
<evidence type="ECO:0000256" key="3">
    <source>
        <dbReference type="ARBA" id="ARBA00022603"/>
    </source>
</evidence>
<keyword evidence="3 7" id="KW-0489">Methyltransferase</keyword>
<dbReference type="PANTHER" id="PTHR11727:SF7">
    <property type="entry name" value="DIMETHYLADENOSINE TRANSFERASE-RELATED"/>
    <property type="match status" value="1"/>
</dbReference>
<keyword evidence="9" id="KW-0812">Transmembrane</keyword>
<dbReference type="GO" id="GO:0005829">
    <property type="term" value="C:cytosol"/>
    <property type="evidence" value="ECO:0007669"/>
    <property type="project" value="TreeGrafter"/>
</dbReference>
<protein>
    <recommendedName>
        <fullName evidence="7">Ribosomal RNA small subunit methyltransferase A</fullName>
        <ecNumber evidence="7">2.1.1.182</ecNumber>
    </recommendedName>
    <alternativeName>
        <fullName evidence="7">16S rRNA (adenine(1518)-N(6)/adenine(1519)-N(6))-dimethyltransferase</fullName>
    </alternativeName>
    <alternativeName>
        <fullName evidence="7">16S rRNA dimethyladenosine transferase</fullName>
    </alternativeName>
    <alternativeName>
        <fullName evidence="7">16S rRNA dimethylase</fullName>
    </alternativeName>
    <alternativeName>
        <fullName evidence="7">S-adenosylmethionine-6-N', N'-adenosyl(rRNA) dimethyltransferase</fullName>
    </alternativeName>
</protein>
<feature type="binding site" evidence="7 8">
    <location>
        <position position="67"/>
    </location>
    <ligand>
        <name>S-adenosyl-L-methionine</name>
        <dbReference type="ChEBI" id="CHEBI:59789"/>
    </ligand>
</feature>
<comment type="catalytic activity">
    <reaction evidence="7">
        <text>adenosine(1518)/adenosine(1519) in 16S rRNA + 4 S-adenosyl-L-methionine = N(6)-dimethyladenosine(1518)/N(6)-dimethyladenosine(1519) in 16S rRNA + 4 S-adenosyl-L-homocysteine + 4 H(+)</text>
        <dbReference type="Rhea" id="RHEA:19609"/>
        <dbReference type="Rhea" id="RHEA-COMP:10232"/>
        <dbReference type="Rhea" id="RHEA-COMP:10233"/>
        <dbReference type="ChEBI" id="CHEBI:15378"/>
        <dbReference type="ChEBI" id="CHEBI:57856"/>
        <dbReference type="ChEBI" id="CHEBI:59789"/>
        <dbReference type="ChEBI" id="CHEBI:74411"/>
        <dbReference type="ChEBI" id="CHEBI:74493"/>
        <dbReference type="EC" id="2.1.1.182"/>
    </reaction>
</comment>
<dbReference type="SMART" id="SM00650">
    <property type="entry name" value="rADc"/>
    <property type="match status" value="1"/>
</dbReference>
<keyword evidence="9" id="KW-1133">Transmembrane helix</keyword>
<keyword evidence="1 7" id="KW-0963">Cytoplasm</keyword>
<evidence type="ECO:0000256" key="9">
    <source>
        <dbReference type="SAM" id="Phobius"/>
    </source>
</evidence>
<dbReference type="FunFam" id="1.10.8.100:FF:000001">
    <property type="entry name" value="Ribosomal RNA small subunit methyltransferase A"/>
    <property type="match status" value="1"/>
</dbReference>
<feature type="binding site" evidence="7 8">
    <location>
        <position position="113"/>
    </location>
    <ligand>
        <name>S-adenosyl-L-methionine</name>
        <dbReference type="ChEBI" id="CHEBI:59789"/>
    </ligand>
</feature>
<evidence type="ECO:0000256" key="5">
    <source>
        <dbReference type="ARBA" id="ARBA00022691"/>
    </source>
</evidence>
<feature type="binding site" evidence="7 8">
    <location>
        <position position="92"/>
    </location>
    <ligand>
        <name>S-adenosyl-L-methionine</name>
        <dbReference type="ChEBI" id="CHEBI:59789"/>
    </ligand>
</feature>
<feature type="binding site" evidence="7 8">
    <location>
        <position position="21"/>
    </location>
    <ligand>
        <name>S-adenosyl-L-methionine</name>
        <dbReference type="ChEBI" id="CHEBI:59789"/>
    </ligand>
</feature>